<dbReference type="InterPro" id="IPR045592">
    <property type="entry name" value="DUF6461"/>
</dbReference>
<dbReference type="RefSeq" id="WP_205080676.1">
    <property type="nucleotide sequence ID" value="NZ_JAFEUF010000001.1"/>
</dbReference>
<evidence type="ECO:0000313" key="1">
    <source>
        <dbReference type="EMBL" id="MBM7052348.1"/>
    </source>
</evidence>
<proteinExistence type="predicted"/>
<sequence length="266" mass="28942">MTLVTARDYAWIRSSRMFGDAMTGGYGLALVYGTTPTDVLRLMEAEPKGTGEGLDALVEEHLKHRAATDYWDDSFTAGAFTVPGTDGEWTLVFDFNGGVGMSRFMPSLSQNGRAVSHSTNGGAPIDLFDWFEDGELRTGFEWPTNRYGSTPDELVPMMREIGFALTEDEDDTGPGTDTKAAVLALTERLTGVRLTEELLKNAEYHLGHVPEAPAAEWTKVVIDVTGADGERFYKEVTREEVEAATALARAQAEEPIVILGPSSPTP</sequence>
<keyword evidence="2" id="KW-1185">Reference proteome</keyword>
<protein>
    <submittedName>
        <fullName evidence="1">Uncharacterized protein</fullName>
    </submittedName>
</protein>
<accession>A0ABS2HPX6</accession>
<reference evidence="1 2" key="1">
    <citation type="submission" date="2021-02" db="EMBL/GenBank/DDBJ databases">
        <title>Genome Streptomyces sp. RHZ10.</title>
        <authorList>
            <person name="Besaury L."/>
        </authorList>
    </citation>
    <scope>NUCLEOTIDE SEQUENCE [LARGE SCALE GENOMIC DNA]</scope>
    <source>
        <strain evidence="1 2">RHZ10</strain>
    </source>
</reference>
<comment type="caution">
    <text evidence="1">The sequence shown here is derived from an EMBL/GenBank/DDBJ whole genome shotgun (WGS) entry which is preliminary data.</text>
</comment>
<dbReference type="Proteomes" id="UP000712045">
    <property type="component" value="Unassembled WGS sequence"/>
</dbReference>
<dbReference type="Pfam" id="PF20062">
    <property type="entry name" value="DUF6461"/>
    <property type="match status" value="1"/>
</dbReference>
<evidence type="ECO:0000313" key="2">
    <source>
        <dbReference type="Proteomes" id="UP000712045"/>
    </source>
</evidence>
<gene>
    <name evidence="1" type="ORF">JS521_00180</name>
</gene>
<name>A0ABS2HPX6_9ACTN</name>
<dbReference type="EMBL" id="JAFEUF010000001">
    <property type="protein sequence ID" value="MBM7052348.1"/>
    <property type="molecule type" value="Genomic_DNA"/>
</dbReference>
<organism evidence="1 2">
    <name type="scientific">Streptomyces durocortorensis</name>
    <dbReference type="NCBI Taxonomy" id="2811104"/>
    <lineage>
        <taxon>Bacteria</taxon>
        <taxon>Bacillati</taxon>
        <taxon>Actinomycetota</taxon>
        <taxon>Actinomycetes</taxon>
        <taxon>Kitasatosporales</taxon>
        <taxon>Streptomycetaceae</taxon>
        <taxon>Streptomyces</taxon>
    </lineage>
</organism>